<feature type="domain" description="SGNH hydrolase-type esterase" evidence="1">
    <location>
        <begin position="30"/>
        <end position="212"/>
    </location>
</feature>
<evidence type="ECO:0000313" key="2">
    <source>
        <dbReference type="EMBL" id="MCO4292507.1"/>
    </source>
</evidence>
<evidence type="ECO:0000313" key="3">
    <source>
        <dbReference type="Proteomes" id="UP001155182"/>
    </source>
</evidence>
<evidence type="ECO:0000259" key="1">
    <source>
        <dbReference type="Pfam" id="PF13472"/>
    </source>
</evidence>
<proteinExistence type="predicted"/>
<dbReference type="RefSeq" id="WP_252586973.1">
    <property type="nucleotide sequence ID" value="NZ_JAMWYS010000024.1"/>
</dbReference>
<dbReference type="InterPro" id="IPR051532">
    <property type="entry name" value="Ester_Hydrolysis_Enzymes"/>
</dbReference>
<protein>
    <submittedName>
        <fullName evidence="2">SGNH/GDSL hydrolase family protein</fullName>
    </submittedName>
</protein>
<accession>A0A9X2JBI3</accession>
<dbReference type="PANTHER" id="PTHR30383:SF5">
    <property type="entry name" value="SGNH HYDROLASE-TYPE ESTERASE DOMAIN-CONTAINING PROTEIN"/>
    <property type="match status" value="1"/>
</dbReference>
<sequence length="224" mass="25044">MRHSKIILSIAIMLLTISAGFIAPKKKVVFFGDSITQMGVNPGGYICRLDSLLKTKVQGNNHELIGAGIGGNKVYDLYLRMDDDVLAKNPDVVVIWVGVNDVWHKVWGTGTDADKFEVFYKAIIKKLQARNIKVILCTPAVIGEKTDFTNQMDGDLNKYSQIIRDLAKTNNLPVCDLRKVFLEYDKQNNPENKEFGILTTDKVHLTDKGNELVAEEMLKVIAGF</sequence>
<dbReference type="Gene3D" id="3.40.50.1110">
    <property type="entry name" value="SGNH hydrolase"/>
    <property type="match status" value="1"/>
</dbReference>
<dbReference type="InterPro" id="IPR013830">
    <property type="entry name" value="SGNH_hydro"/>
</dbReference>
<dbReference type="GO" id="GO:0004622">
    <property type="term" value="F:phosphatidylcholine lysophospholipase activity"/>
    <property type="evidence" value="ECO:0007669"/>
    <property type="project" value="TreeGrafter"/>
</dbReference>
<dbReference type="PANTHER" id="PTHR30383">
    <property type="entry name" value="THIOESTERASE 1/PROTEASE 1/LYSOPHOSPHOLIPASE L1"/>
    <property type="match status" value="1"/>
</dbReference>
<dbReference type="AlphaFoldDB" id="A0A9X2JBI3"/>
<dbReference type="CDD" id="cd01834">
    <property type="entry name" value="SGNH_hydrolase_like_2"/>
    <property type="match status" value="1"/>
</dbReference>
<dbReference type="InterPro" id="IPR036514">
    <property type="entry name" value="SGNH_hydro_sf"/>
</dbReference>
<comment type="caution">
    <text evidence="2">The sequence shown here is derived from an EMBL/GenBank/DDBJ whole genome shotgun (WGS) entry which is preliminary data.</text>
</comment>
<name>A0A9X2JBI3_9SPHI</name>
<gene>
    <name evidence="2" type="ORF">NF867_06515</name>
</gene>
<reference evidence="2" key="1">
    <citation type="submission" date="2022-06" db="EMBL/GenBank/DDBJ databases">
        <title>Solitalea sp. MAHUQ-68 isolated from rhizospheric soil.</title>
        <authorList>
            <person name="Huq M.A."/>
        </authorList>
    </citation>
    <scope>NUCLEOTIDE SEQUENCE</scope>
    <source>
        <strain evidence="2">MAHUQ-68</strain>
    </source>
</reference>
<dbReference type="Proteomes" id="UP001155182">
    <property type="component" value="Unassembled WGS sequence"/>
</dbReference>
<dbReference type="Pfam" id="PF13472">
    <property type="entry name" value="Lipase_GDSL_2"/>
    <property type="match status" value="1"/>
</dbReference>
<keyword evidence="2" id="KW-0378">Hydrolase</keyword>
<dbReference type="EMBL" id="JAMWYS010000024">
    <property type="protein sequence ID" value="MCO4292507.1"/>
    <property type="molecule type" value="Genomic_DNA"/>
</dbReference>
<organism evidence="2 3">
    <name type="scientific">Solitalea agri</name>
    <dbReference type="NCBI Taxonomy" id="2953739"/>
    <lineage>
        <taxon>Bacteria</taxon>
        <taxon>Pseudomonadati</taxon>
        <taxon>Bacteroidota</taxon>
        <taxon>Sphingobacteriia</taxon>
        <taxon>Sphingobacteriales</taxon>
        <taxon>Sphingobacteriaceae</taxon>
        <taxon>Solitalea</taxon>
    </lineage>
</organism>
<dbReference type="SUPFAM" id="SSF52266">
    <property type="entry name" value="SGNH hydrolase"/>
    <property type="match status" value="1"/>
</dbReference>
<keyword evidence="3" id="KW-1185">Reference proteome</keyword>